<dbReference type="GO" id="GO:0005546">
    <property type="term" value="F:phosphatidylinositol-4,5-bisphosphate binding"/>
    <property type="evidence" value="ECO:0007669"/>
    <property type="project" value="InterPro"/>
</dbReference>
<dbReference type="InterPro" id="IPR046364">
    <property type="entry name" value="Exo70_C"/>
</dbReference>
<name>A0AAW2L1X4_SESRA</name>
<sequence>MYLRESWGKLPSLLSREGLILFSGGRATARNLVKQRLKSFNEAFDDMFKKQANWVIADKDLREKTCQAIIQTVVPVYRSYMQNYGPLVEQDQSASKYAKHTAQSLEKTFNSLFHPKPLKHGSFKVRHPSGSSTSALWISSKLRQPLSDAFVELHTDSCVYIGFLNTNRSSTSYSDE</sequence>
<dbReference type="GO" id="GO:0015031">
    <property type="term" value="P:protein transport"/>
    <property type="evidence" value="ECO:0007669"/>
    <property type="project" value="UniProtKB-KW"/>
</dbReference>
<dbReference type="SUPFAM" id="SSF74788">
    <property type="entry name" value="Cullin repeat-like"/>
    <property type="match status" value="1"/>
</dbReference>
<dbReference type="InterPro" id="IPR004140">
    <property type="entry name" value="Exo70"/>
</dbReference>
<dbReference type="PANTHER" id="PTHR12542:SF85">
    <property type="entry name" value="EXOCYST SUBUNIT EXO70 FAMILY PROTEIN"/>
    <property type="match status" value="1"/>
</dbReference>
<dbReference type="EMBL" id="JACGWJ010000026">
    <property type="protein sequence ID" value="KAL0312231.1"/>
    <property type="molecule type" value="Genomic_DNA"/>
</dbReference>
<evidence type="ECO:0000313" key="5">
    <source>
        <dbReference type="EMBL" id="KAL0312231.1"/>
    </source>
</evidence>
<keyword evidence="3" id="KW-0268">Exocytosis</keyword>
<protein>
    <recommendedName>
        <fullName evidence="3">Exocyst subunit Exo70 family protein</fullName>
    </recommendedName>
</protein>
<dbReference type="GO" id="GO:0000145">
    <property type="term" value="C:exocyst"/>
    <property type="evidence" value="ECO:0007669"/>
    <property type="project" value="InterPro"/>
</dbReference>
<comment type="caution">
    <text evidence="5">The sequence shown here is derived from an EMBL/GenBank/DDBJ whole genome shotgun (WGS) entry which is preliminary data.</text>
</comment>
<dbReference type="Pfam" id="PF03081">
    <property type="entry name" value="Exo70_C"/>
    <property type="match status" value="1"/>
</dbReference>
<organism evidence="5">
    <name type="scientific">Sesamum radiatum</name>
    <name type="common">Black benniseed</name>
    <dbReference type="NCBI Taxonomy" id="300843"/>
    <lineage>
        <taxon>Eukaryota</taxon>
        <taxon>Viridiplantae</taxon>
        <taxon>Streptophyta</taxon>
        <taxon>Embryophyta</taxon>
        <taxon>Tracheophyta</taxon>
        <taxon>Spermatophyta</taxon>
        <taxon>Magnoliopsida</taxon>
        <taxon>eudicotyledons</taxon>
        <taxon>Gunneridae</taxon>
        <taxon>Pentapetalae</taxon>
        <taxon>asterids</taxon>
        <taxon>lamiids</taxon>
        <taxon>Lamiales</taxon>
        <taxon>Pedaliaceae</taxon>
        <taxon>Sesamum</taxon>
    </lineage>
</organism>
<dbReference type="GO" id="GO:0006887">
    <property type="term" value="P:exocytosis"/>
    <property type="evidence" value="ECO:0007669"/>
    <property type="project" value="UniProtKB-KW"/>
</dbReference>
<reference evidence="5" key="1">
    <citation type="submission" date="2020-06" db="EMBL/GenBank/DDBJ databases">
        <authorList>
            <person name="Li T."/>
            <person name="Hu X."/>
            <person name="Zhang T."/>
            <person name="Song X."/>
            <person name="Zhang H."/>
            <person name="Dai N."/>
            <person name="Sheng W."/>
            <person name="Hou X."/>
            <person name="Wei L."/>
        </authorList>
    </citation>
    <scope>NUCLEOTIDE SEQUENCE</scope>
    <source>
        <strain evidence="5">G02</strain>
        <tissue evidence="5">Leaf</tissue>
    </source>
</reference>
<comment type="similarity">
    <text evidence="1 3">Belongs to the EXO70 family.</text>
</comment>
<dbReference type="InterPro" id="IPR016159">
    <property type="entry name" value="Cullin_repeat-like_dom_sf"/>
</dbReference>
<evidence type="ECO:0000256" key="2">
    <source>
        <dbReference type="ARBA" id="ARBA00022448"/>
    </source>
</evidence>
<evidence type="ECO:0000256" key="1">
    <source>
        <dbReference type="ARBA" id="ARBA00006756"/>
    </source>
</evidence>
<dbReference type="PANTHER" id="PTHR12542">
    <property type="entry name" value="EXOCYST COMPLEX PROTEIN EXO70"/>
    <property type="match status" value="1"/>
</dbReference>
<reference evidence="5" key="2">
    <citation type="journal article" date="2024" name="Plant">
        <title>Genomic evolution and insights into agronomic trait innovations of Sesamum species.</title>
        <authorList>
            <person name="Miao H."/>
            <person name="Wang L."/>
            <person name="Qu L."/>
            <person name="Liu H."/>
            <person name="Sun Y."/>
            <person name="Le M."/>
            <person name="Wang Q."/>
            <person name="Wei S."/>
            <person name="Zheng Y."/>
            <person name="Lin W."/>
            <person name="Duan Y."/>
            <person name="Cao H."/>
            <person name="Xiong S."/>
            <person name="Wang X."/>
            <person name="Wei L."/>
            <person name="Li C."/>
            <person name="Ma Q."/>
            <person name="Ju M."/>
            <person name="Zhao R."/>
            <person name="Li G."/>
            <person name="Mu C."/>
            <person name="Tian Q."/>
            <person name="Mei H."/>
            <person name="Zhang T."/>
            <person name="Gao T."/>
            <person name="Zhang H."/>
        </authorList>
    </citation>
    <scope>NUCLEOTIDE SEQUENCE</scope>
    <source>
        <strain evidence="5">G02</strain>
    </source>
</reference>
<feature type="domain" description="Exocyst complex subunit Exo70 C-terminal" evidence="4">
    <location>
        <begin position="1"/>
        <end position="110"/>
    </location>
</feature>
<proteinExistence type="inferred from homology"/>
<keyword evidence="3" id="KW-0653">Protein transport</keyword>
<evidence type="ECO:0000259" key="4">
    <source>
        <dbReference type="Pfam" id="PF03081"/>
    </source>
</evidence>
<keyword evidence="2 3" id="KW-0813">Transport</keyword>
<dbReference type="Gene3D" id="1.20.1280.170">
    <property type="entry name" value="Exocyst complex component Exo70"/>
    <property type="match status" value="1"/>
</dbReference>
<comment type="function">
    <text evidence="3">Component of the exocyst complex.</text>
</comment>
<accession>A0AAW2L1X4</accession>
<evidence type="ECO:0000256" key="3">
    <source>
        <dbReference type="RuleBase" id="RU365026"/>
    </source>
</evidence>
<dbReference type="AlphaFoldDB" id="A0AAW2L1X4"/>
<gene>
    <name evidence="5" type="ORF">Sradi_5622400</name>
</gene>